<sequence length="1189" mass="142023">MYRSIKELANGIFQYEKPRIKLSDNQIILNIPSGSVGKGKVQIQEAGGNKIKGIIYSSNPRMICLVTRFEGENVEIPYEYDTKGLVGGDVQKGKFYIVSNGGEYTIPYEIMVESVFEVSSIGEVKNLFHFANLAQTNWDEAFRVFYSKEFAQIFEKNEREYKLLYESFSSSAKNEQNMEAFLIAINKKSKVEFQLDNANPEIMFENLEENISEKIVITKNNWGYLYLEVKTDMPFIQISKSVIQTNDFVGKSCIFEYIIEFDKLHAGKNFGKITFSSAHQSISYTICVKKEKDEAERTKTKENSINLRKLLNRYIQFRMKSISAATWAKDSLTYLERLHNLEEDNHWYELFQAQVRIINQQVDDARWLLERYALENEKNEQNPDQYGYFLYLTTLCNPEKEYINKITQEVQMLYQRNRSSWRLLWILLYLDEELENNRNKKLQEIEQQIEMGCSSPVLYIEAYYVLLQDSYMLNRLGKAQLKIISWIIKQGALNQEMAGQLFHLASREKKFSPLFYRILDIACEKYGNKEHVGILCGYLIKNDMCHSKYFKWYAKAVEYDLRITRLYEYFMMSLVENEEIEIPQIVLMYFQYNNQLDYRRKAFLYAYIIKNKERHEEIYRNYRPIIERFTIDQILEQHLNENLGYLYKNILTDKMLTVELATALSHLLFMHKIICTNNNMKYIVVSHSALEKEQVVPLIDGKAYISIFTDDYEIMFQDKYNRRYGKEISYQSESLLPRDSLYQECLKLYPYSVELALYYFEQKKTFKIQEENNLNILFFIEKSSLIKDKFKKDIRTEIIQYYYQNYGEYTERAEEFFLQLDDSKLDISERAKVIEILIMNRQYEKAMEKISQNGWHRISAKLLLRLCTNFIITEEEQSNENEFLVTLVYACVKKGKYNDIILKYLVKYFQGTLSQMIEIWELAKQFETETIELSQRIIIQILFTKEYTSKTDKIFEDYYHNGAGKVIKIAYFAYFSYEYFVRQKRLPENFDNYLLKEYLRKEELNEICKLCLLKSLSEKQLNEQEENVVKELLEEYIGRDLYFKFYQNFPINITNRYQLNDKLFIEYSTNPKSRVEIHYMLHSQENKNSSFIVEDMPLMYEGIFVKMITMFFGENLQYYITEISDKEEVISECTSINKSDLPVEQKESKYDLLNEIILSVTLQDDHTMIHMMERFMEREFMSKHVFNIR</sequence>
<dbReference type="OrthoDB" id="9758235at2"/>
<name>A0A371ARY5_9FIRM</name>
<feature type="domain" description="DUF5717" evidence="2">
    <location>
        <begin position="1"/>
        <end position="875"/>
    </location>
</feature>
<comment type="caution">
    <text evidence="3">The sequence shown here is derived from an EMBL/GenBank/DDBJ whole genome shotgun (WGS) entry which is preliminary data.</text>
</comment>
<evidence type="ECO:0008006" key="5">
    <source>
        <dbReference type="Google" id="ProtNLM"/>
    </source>
</evidence>
<evidence type="ECO:0000259" key="2">
    <source>
        <dbReference type="Pfam" id="PF18984"/>
    </source>
</evidence>
<protein>
    <recommendedName>
        <fullName evidence="5">DUF5717 domain-containing protein</fullName>
    </recommendedName>
</protein>
<evidence type="ECO:0000259" key="1">
    <source>
        <dbReference type="Pfam" id="PF18983"/>
    </source>
</evidence>
<gene>
    <name evidence="3" type="ORF">DWV06_13530</name>
</gene>
<evidence type="ECO:0000313" key="4">
    <source>
        <dbReference type="Proteomes" id="UP000255036"/>
    </source>
</evidence>
<reference evidence="3 4" key="1">
    <citation type="submission" date="2018-07" db="EMBL/GenBank/DDBJ databases">
        <title>Anaerosacharophilus polymeroproducens gen. nov. sp. nov., an anaerobic bacterium isolated from salt field.</title>
        <authorList>
            <person name="Kim W."/>
            <person name="Yang S.-H."/>
            <person name="Oh J."/>
            <person name="Lee J.-H."/>
            <person name="Kwon K.K."/>
        </authorList>
    </citation>
    <scope>NUCLEOTIDE SEQUENCE [LARGE SCALE GENOMIC DNA]</scope>
    <source>
        <strain evidence="3 4">MCWD5</strain>
    </source>
</reference>
<dbReference type="InterPro" id="IPR043775">
    <property type="entry name" value="DUF5717_N"/>
</dbReference>
<accession>A0A371ARY5</accession>
<dbReference type="Pfam" id="PF18984">
    <property type="entry name" value="DUF5717_N"/>
    <property type="match status" value="1"/>
</dbReference>
<dbReference type="EMBL" id="QRCT01000049">
    <property type="protein sequence ID" value="RDU22314.1"/>
    <property type="molecule type" value="Genomic_DNA"/>
</dbReference>
<feature type="domain" description="DUF5717" evidence="1">
    <location>
        <begin position="881"/>
        <end position="1186"/>
    </location>
</feature>
<organism evidence="3 4">
    <name type="scientific">Anaerosacchariphilus polymeriproducens</name>
    <dbReference type="NCBI Taxonomy" id="1812858"/>
    <lineage>
        <taxon>Bacteria</taxon>
        <taxon>Bacillati</taxon>
        <taxon>Bacillota</taxon>
        <taxon>Clostridia</taxon>
        <taxon>Lachnospirales</taxon>
        <taxon>Lachnospiraceae</taxon>
        <taxon>Anaerosacchariphilus</taxon>
    </lineage>
</organism>
<dbReference type="Pfam" id="PF18983">
    <property type="entry name" value="DUF5717"/>
    <property type="match status" value="1"/>
</dbReference>
<proteinExistence type="predicted"/>
<dbReference type="AlphaFoldDB" id="A0A371ARY5"/>
<keyword evidence="4" id="KW-1185">Reference proteome</keyword>
<dbReference type="Proteomes" id="UP000255036">
    <property type="component" value="Unassembled WGS sequence"/>
</dbReference>
<dbReference type="InterPro" id="IPR043774">
    <property type="entry name" value="DUF5717_C"/>
</dbReference>
<dbReference type="RefSeq" id="WP_115482724.1">
    <property type="nucleotide sequence ID" value="NZ_QRCT01000049.1"/>
</dbReference>
<evidence type="ECO:0000313" key="3">
    <source>
        <dbReference type="EMBL" id="RDU22314.1"/>
    </source>
</evidence>